<dbReference type="GO" id="GO:0016788">
    <property type="term" value="F:hydrolase activity, acting on ester bonds"/>
    <property type="evidence" value="ECO:0007669"/>
    <property type="project" value="InterPro"/>
</dbReference>
<dbReference type="Gene3D" id="1.25.40.10">
    <property type="entry name" value="Tetratricopeptide repeat domain"/>
    <property type="match status" value="1"/>
</dbReference>
<keyword evidence="9" id="KW-1185">Reference proteome</keyword>
<keyword evidence="6" id="KW-0442">Lipid degradation</keyword>
<evidence type="ECO:0000256" key="6">
    <source>
        <dbReference type="ARBA" id="ARBA00022963"/>
    </source>
</evidence>
<evidence type="ECO:0000313" key="9">
    <source>
        <dbReference type="Proteomes" id="UP000834106"/>
    </source>
</evidence>
<organism evidence="8 9">
    <name type="scientific">Fraxinus pennsylvanica</name>
    <dbReference type="NCBI Taxonomy" id="56036"/>
    <lineage>
        <taxon>Eukaryota</taxon>
        <taxon>Viridiplantae</taxon>
        <taxon>Streptophyta</taxon>
        <taxon>Embryophyta</taxon>
        <taxon>Tracheophyta</taxon>
        <taxon>Spermatophyta</taxon>
        <taxon>Magnoliopsida</taxon>
        <taxon>eudicotyledons</taxon>
        <taxon>Gunneridae</taxon>
        <taxon>Pentapetalae</taxon>
        <taxon>asterids</taxon>
        <taxon>lamiids</taxon>
        <taxon>Lamiales</taxon>
        <taxon>Oleaceae</taxon>
        <taxon>Oleeae</taxon>
        <taxon>Fraxinus</taxon>
    </lineage>
</organism>
<keyword evidence="5" id="KW-0378">Hydrolase</keyword>
<dbReference type="GO" id="GO:0005576">
    <property type="term" value="C:extracellular region"/>
    <property type="evidence" value="ECO:0007669"/>
    <property type="project" value="UniProtKB-SubCell"/>
</dbReference>
<keyword evidence="4" id="KW-0732">Signal</keyword>
<dbReference type="SUPFAM" id="SSF52266">
    <property type="entry name" value="SGNH hydrolase"/>
    <property type="match status" value="1"/>
</dbReference>
<comment type="similarity">
    <text evidence="2">Belongs to the 'GDSL' lipolytic enzyme family.</text>
</comment>
<accession>A0AAD2DMJ9</accession>
<dbReference type="Pfam" id="PF00657">
    <property type="entry name" value="Lipase_GDSL"/>
    <property type="match status" value="1"/>
</dbReference>
<keyword evidence="3" id="KW-0964">Secreted</keyword>
<keyword evidence="7" id="KW-0443">Lipid metabolism</keyword>
<dbReference type="EMBL" id="OU503039">
    <property type="protein sequence ID" value="CAI9760137.1"/>
    <property type="molecule type" value="Genomic_DNA"/>
</dbReference>
<reference evidence="8" key="1">
    <citation type="submission" date="2023-05" db="EMBL/GenBank/DDBJ databases">
        <authorList>
            <person name="Huff M."/>
        </authorList>
    </citation>
    <scope>NUCLEOTIDE SEQUENCE</scope>
</reference>
<dbReference type="PANTHER" id="PTHR45650:SF3">
    <property type="entry name" value="OS01G0748500 PROTEIN"/>
    <property type="match status" value="1"/>
</dbReference>
<proteinExistence type="inferred from homology"/>
<dbReference type="InterPro" id="IPR036514">
    <property type="entry name" value="SGNH_hydro_sf"/>
</dbReference>
<dbReference type="InterPro" id="IPR011990">
    <property type="entry name" value="TPR-like_helical_dom_sf"/>
</dbReference>
<comment type="subcellular location">
    <subcellularLocation>
        <location evidence="1">Secreted</location>
    </subcellularLocation>
</comment>
<evidence type="ECO:0000313" key="8">
    <source>
        <dbReference type="EMBL" id="CAI9760137.1"/>
    </source>
</evidence>
<dbReference type="InterPro" id="IPR035669">
    <property type="entry name" value="SGNH_plant_lipase-like"/>
</dbReference>
<dbReference type="Proteomes" id="UP000834106">
    <property type="component" value="Chromosome 4"/>
</dbReference>
<dbReference type="PANTHER" id="PTHR45650">
    <property type="entry name" value="GDSL-LIKE LIPASE/ACYLHYDROLASE-RELATED"/>
    <property type="match status" value="1"/>
</dbReference>
<dbReference type="InterPro" id="IPR051238">
    <property type="entry name" value="GDSL_esterase/lipase"/>
</dbReference>
<evidence type="ECO:0000256" key="2">
    <source>
        <dbReference type="ARBA" id="ARBA00008668"/>
    </source>
</evidence>
<evidence type="ECO:0000256" key="3">
    <source>
        <dbReference type="ARBA" id="ARBA00022525"/>
    </source>
</evidence>
<evidence type="ECO:0008006" key="10">
    <source>
        <dbReference type="Google" id="ProtNLM"/>
    </source>
</evidence>
<protein>
    <recommendedName>
        <fullName evidence="10">GDSL esterase/lipase</fullName>
    </recommendedName>
</protein>
<evidence type="ECO:0000256" key="5">
    <source>
        <dbReference type="ARBA" id="ARBA00022801"/>
    </source>
</evidence>
<dbReference type="AlphaFoldDB" id="A0AAD2DMJ9"/>
<dbReference type="GO" id="GO:0016042">
    <property type="term" value="P:lipid catabolic process"/>
    <property type="evidence" value="ECO:0007669"/>
    <property type="project" value="UniProtKB-KW"/>
</dbReference>
<dbReference type="CDD" id="cd01837">
    <property type="entry name" value="SGNH_plant_lipase_like"/>
    <property type="match status" value="1"/>
</dbReference>
<dbReference type="InterPro" id="IPR001087">
    <property type="entry name" value="GDSL"/>
</dbReference>
<evidence type="ECO:0000256" key="1">
    <source>
        <dbReference type="ARBA" id="ARBA00004613"/>
    </source>
</evidence>
<dbReference type="Gene3D" id="3.40.50.1110">
    <property type="entry name" value="SGNH hydrolase"/>
    <property type="match status" value="1"/>
</dbReference>
<gene>
    <name evidence="8" type="ORF">FPE_LOCUS7567</name>
</gene>
<evidence type="ECO:0000256" key="4">
    <source>
        <dbReference type="ARBA" id="ARBA00022729"/>
    </source>
</evidence>
<sequence>MMLLSRIDPVRIEFRSIGQNQISGDRVNPLLKCVFLKSSISSVPKAKNFTVVAEKVIGISAVNLPHCRPLLKSNSGDKKIIQRAGKKEHHLWNKRDSVGSGQKALNLVRIMSGLPNEKDAVYGALDRWIAWETEFPLIAAAKALRILRKRNQWKRVIQVAKWMLSKGQGATMGTYDTLLLAFDMDGRVDEAESLWNMILHTHERSISKRLFSRMISLYDHHNVPEKIIEAFADMEELEVKPDEDTIRRVARAFQMIGQEDKQRLVLSKYLSKWKYIHYKGERIRSFARISPSEPDGLVPIAHNGNNNNINSLAKANYMPYGIDFPRGPTGRFSNGKTSVDVIAELLGFDGYIPPYATARGRDILKGVNYASAAAGIREETGRQLGARTSFAGQVRNYQNTVSQVVNLLGSENAAADYLSKCIYSVGMGSNDYLNNYFMPLFYSSSRQYTPEQFADVLIQQYSQQLQALYNYGARKVALIGVGQIGCSPNELAQNSPDGKTCVQRINSANQMFNNKLKALVDNFNNKLPNAKFIYIDAYGIFQDLIDKPSNFGFTVTNTGCCGVGRNNGQITCLPSQTPCRNRKEYIFWDAFHPTEAANIIVGRRSYSSQKASDAYPIDIRRLAQL</sequence>
<name>A0AAD2DMJ9_9LAMI</name>
<evidence type="ECO:0000256" key="7">
    <source>
        <dbReference type="ARBA" id="ARBA00023098"/>
    </source>
</evidence>